<accession>A0A5N6KAK1</accession>
<dbReference type="EMBL" id="VIGI01000005">
    <property type="protein sequence ID" value="KAB8300226.1"/>
    <property type="molecule type" value="Genomic_DNA"/>
</dbReference>
<sequence length="73" mass="8485">MREKRNKRCFQYVKIRSTYFYLIDCFLYPASFLINTTHCGNHGNQSTYFSLASLKCSLISTNHRIISSPSCHA</sequence>
<evidence type="ECO:0000313" key="2">
    <source>
        <dbReference type="Proteomes" id="UP000326757"/>
    </source>
</evidence>
<keyword evidence="2" id="KW-1185">Reference proteome</keyword>
<reference evidence="1 2" key="1">
    <citation type="submission" date="2019-06" db="EMBL/GenBank/DDBJ databases">
        <title>Genome Sequence of the Brown Rot Fungal Pathogen Monilinia laxa.</title>
        <authorList>
            <person name="De Miccolis Angelini R.M."/>
            <person name="Landi L."/>
            <person name="Abate D."/>
            <person name="Pollastro S."/>
            <person name="Romanazzi G."/>
            <person name="Faretra F."/>
        </authorList>
    </citation>
    <scope>NUCLEOTIDE SEQUENCE [LARGE SCALE GENOMIC DNA]</scope>
    <source>
        <strain evidence="1 2">Mlax316</strain>
    </source>
</reference>
<name>A0A5N6KAK1_MONLA</name>
<comment type="caution">
    <text evidence="1">The sequence shown here is derived from an EMBL/GenBank/DDBJ whole genome shotgun (WGS) entry which is preliminary data.</text>
</comment>
<gene>
    <name evidence="1" type="ORF">EYC80_000443</name>
</gene>
<protein>
    <submittedName>
        <fullName evidence="1">Uncharacterized protein</fullName>
    </submittedName>
</protein>
<dbReference type="Proteomes" id="UP000326757">
    <property type="component" value="Unassembled WGS sequence"/>
</dbReference>
<dbReference type="AlphaFoldDB" id="A0A5N6KAK1"/>
<organism evidence="1 2">
    <name type="scientific">Monilinia laxa</name>
    <name type="common">Brown rot fungus</name>
    <name type="synonym">Sclerotinia laxa</name>
    <dbReference type="NCBI Taxonomy" id="61186"/>
    <lineage>
        <taxon>Eukaryota</taxon>
        <taxon>Fungi</taxon>
        <taxon>Dikarya</taxon>
        <taxon>Ascomycota</taxon>
        <taxon>Pezizomycotina</taxon>
        <taxon>Leotiomycetes</taxon>
        <taxon>Helotiales</taxon>
        <taxon>Sclerotiniaceae</taxon>
        <taxon>Monilinia</taxon>
    </lineage>
</organism>
<proteinExistence type="predicted"/>
<evidence type="ECO:0000313" key="1">
    <source>
        <dbReference type="EMBL" id="KAB8300226.1"/>
    </source>
</evidence>